<dbReference type="PANTHER" id="PTHR48090:SF1">
    <property type="entry name" value="PROPHAGE BACTOPRENOL GLUCOSYL TRANSFERASE HOMOLOG"/>
    <property type="match status" value="1"/>
</dbReference>
<feature type="transmembrane region" description="Helical" evidence="7">
    <location>
        <begin position="274"/>
        <end position="295"/>
    </location>
</feature>
<keyword evidence="5 7" id="KW-1133">Transmembrane helix</keyword>
<evidence type="ECO:0000256" key="6">
    <source>
        <dbReference type="ARBA" id="ARBA00023136"/>
    </source>
</evidence>
<sequence length="315" mass="35247">MKTPVLYIVIPCYNEEEALPITAARMAGLLNDLTGKNLIAPESRVTLVDDGSRDKTWEVICALNEKDKRFEGVKLAHNAGHMNALWAGMRMVCEHCDALVTIDADLQDDVNAIYGFLEKYQEGCDVVYGVRKNRSTDTTFKRNTAQGFYKLMHKLGVEMVYNAADYRLLSRRAVEALMQFGEVNMFLRGMVPLLGFKTAEVYYERGERVAGESKYPLKKMVAFAIEGITSFSNKPIRFVTLLGVLCALLGVAMAVYVLVSLIGGHSVAGWASTIMSIWLLGGLQLIALGLIGEYVGKIYMETKRRPKFILEEYRK</sequence>
<dbReference type="EMBL" id="DVFZ01000062">
    <property type="protein sequence ID" value="HIQ82720.1"/>
    <property type="molecule type" value="Genomic_DNA"/>
</dbReference>
<evidence type="ECO:0000256" key="5">
    <source>
        <dbReference type="ARBA" id="ARBA00022989"/>
    </source>
</evidence>
<feature type="domain" description="Glycosyltransferase 2-like" evidence="8">
    <location>
        <begin position="8"/>
        <end position="176"/>
    </location>
</feature>
<dbReference type="Proteomes" id="UP000824260">
    <property type="component" value="Unassembled WGS sequence"/>
</dbReference>
<protein>
    <submittedName>
        <fullName evidence="9">Glycosyltransferase family 2 protein</fullName>
    </submittedName>
</protein>
<feature type="transmembrane region" description="Helical" evidence="7">
    <location>
        <begin position="238"/>
        <end position="262"/>
    </location>
</feature>
<accession>A0A9D0ZLP8</accession>
<dbReference type="AlphaFoldDB" id="A0A9D0ZLP8"/>
<dbReference type="Gene3D" id="3.90.550.10">
    <property type="entry name" value="Spore Coat Polysaccharide Biosynthesis Protein SpsA, Chain A"/>
    <property type="match status" value="1"/>
</dbReference>
<organism evidence="9 10">
    <name type="scientific">Candidatus Pullichristensenella stercorigallinarum</name>
    <dbReference type="NCBI Taxonomy" id="2840909"/>
    <lineage>
        <taxon>Bacteria</taxon>
        <taxon>Bacillati</taxon>
        <taxon>Bacillota</taxon>
        <taxon>Clostridia</taxon>
        <taxon>Candidatus Pullichristensenella</taxon>
    </lineage>
</organism>
<keyword evidence="4 7" id="KW-0812">Transmembrane</keyword>
<evidence type="ECO:0000256" key="7">
    <source>
        <dbReference type="SAM" id="Phobius"/>
    </source>
</evidence>
<evidence type="ECO:0000313" key="10">
    <source>
        <dbReference type="Proteomes" id="UP000824260"/>
    </source>
</evidence>
<reference evidence="9" key="2">
    <citation type="journal article" date="2021" name="PeerJ">
        <title>Extensive microbial diversity within the chicken gut microbiome revealed by metagenomics and culture.</title>
        <authorList>
            <person name="Gilroy R."/>
            <person name="Ravi A."/>
            <person name="Getino M."/>
            <person name="Pursley I."/>
            <person name="Horton D.L."/>
            <person name="Alikhan N.F."/>
            <person name="Baker D."/>
            <person name="Gharbi K."/>
            <person name="Hall N."/>
            <person name="Watson M."/>
            <person name="Adriaenssens E.M."/>
            <person name="Foster-Nyarko E."/>
            <person name="Jarju S."/>
            <person name="Secka A."/>
            <person name="Antonio M."/>
            <person name="Oren A."/>
            <person name="Chaudhuri R.R."/>
            <person name="La Ragione R."/>
            <person name="Hildebrand F."/>
            <person name="Pallen M.J."/>
        </authorList>
    </citation>
    <scope>NUCLEOTIDE SEQUENCE</scope>
    <source>
        <strain evidence="9">ChiSjej6B24-2974</strain>
    </source>
</reference>
<keyword evidence="2" id="KW-0328">Glycosyltransferase</keyword>
<dbReference type="GO" id="GO:0005886">
    <property type="term" value="C:plasma membrane"/>
    <property type="evidence" value="ECO:0007669"/>
    <property type="project" value="TreeGrafter"/>
</dbReference>
<evidence type="ECO:0000256" key="2">
    <source>
        <dbReference type="ARBA" id="ARBA00022676"/>
    </source>
</evidence>
<name>A0A9D0ZLP8_9FIRM</name>
<evidence type="ECO:0000259" key="8">
    <source>
        <dbReference type="Pfam" id="PF00535"/>
    </source>
</evidence>
<comment type="subcellular location">
    <subcellularLocation>
        <location evidence="1">Membrane</location>
        <topology evidence="1">Multi-pass membrane protein</topology>
    </subcellularLocation>
</comment>
<evidence type="ECO:0000256" key="4">
    <source>
        <dbReference type="ARBA" id="ARBA00022692"/>
    </source>
</evidence>
<keyword evidence="3" id="KW-0808">Transferase</keyword>
<evidence type="ECO:0000256" key="1">
    <source>
        <dbReference type="ARBA" id="ARBA00004141"/>
    </source>
</evidence>
<dbReference type="GO" id="GO:0016757">
    <property type="term" value="F:glycosyltransferase activity"/>
    <property type="evidence" value="ECO:0007669"/>
    <property type="project" value="UniProtKB-KW"/>
</dbReference>
<dbReference type="PANTHER" id="PTHR48090">
    <property type="entry name" value="UNDECAPRENYL-PHOSPHATE 4-DEOXY-4-FORMAMIDO-L-ARABINOSE TRANSFERASE-RELATED"/>
    <property type="match status" value="1"/>
</dbReference>
<dbReference type="CDD" id="cd04187">
    <property type="entry name" value="DPM1_like_bac"/>
    <property type="match status" value="1"/>
</dbReference>
<dbReference type="InterPro" id="IPR050256">
    <property type="entry name" value="Glycosyltransferase_2"/>
</dbReference>
<evidence type="ECO:0000256" key="3">
    <source>
        <dbReference type="ARBA" id="ARBA00022679"/>
    </source>
</evidence>
<reference evidence="9" key="1">
    <citation type="submission" date="2020-10" db="EMBL/GenBank/DDBJ databases">
        <authorList>
            <person name="Gilroy R."/>
        </authorList>
    </citation>
    <scope>NUCLEOTIDE SEQUENCE</scope>
    <source>
        <strain evidence="9">ChiSjej6B24-2974</strain>
    </source>
</reference>
<proteinExistence type="predicted"/>
<gene>
    <name evidence="9" type="ORF">IAA52_06405</name>
</gene>
<dbReference type="InterPro" id="IPR001173">
    <property type="entry name" value="Glyco_trans_2-like"/>
</dbReference>
<dbReference type="SUPFAM" id="SSF53448">
    <property type="entry name" value="Nucleotide-diphospho-sugar transferases"/>
    <property type="match status" value="1"/>
</dbReference>
<dbReference type="Pfam" id="PF00535">
    <property type="entry name" value="Glycos_transf_2"/>
    <property type="match status" value="1"/>
</dbReference>
<keyword evidence="6 7" id="KW-0472">Membrane</keyword>
<dbReference type="InterPro" id="IPR029044">
    <property type="entry name" value="Nucleotide-diphossugar_trans"/>
</dbReference>
<comment type="caution">
    <text evidence="9">The sequence shown here is derived from an EMBL/GenBank/DDBJ whole genome shotgun (WGS) entry which is preliminary data.</text>
</comment>
<evidence type="ECO:0000313" key="9">
    <source>
        <dbReference type="EMBL" id="HIQ82720.1"/>
    </source>
</evidence>